<dbReference type="PANTHER" id="PTHR45432">
    <property type="entry name" value="CHAPERONE PROTEIN DNAJ 11, CHLOROPLASTIC-LIKE"/>
    <property type="match status" value="1"/>
</dbReference>
<proteinExistence type="predicted"/>
<dbReference type="SUPFAM" id="SSF46565">
    <property type="entry name" value="Chaperone J-domain"/>
    <property type="match status" value="1"/>
</dbReference>
<dbReference type="OMA" id="RFSPGNC"/>
<dbReference type="Gene3D" id="1.10.287.110">
    <property type="entry name" value="DnaJ domain"/>
    <property type="match status" value="1"/>
</dbReference>
<dbReference type="EMBL" id="LR721781">
    <property type="protein sequence ID" value="VVW19913.1"/>
    <property type="molecule type" value="Genomic_DNA"/>
</dbReference>
<dbReference type="Pfam" id="PF00226">
    <property type="entry name" value="DnaJ"/>
    <property type="match status" value="1"/>
</dbReference>
<dbReference type="GO" id="GO:0009507">
    <property type="term" value="C:chloroplast"/>
    <property type="evidence" value="ECO:0007669"/>
    <property type="project" value="EnsemblPlants"/>
</dbReference>
<dbReference type="InterPro" id="IPR001623">
    <property type="entry name" value="DnaJ_domain"/>
</dbReference>
<dbReference type="SMART" id="SM00271">
    <property type="entry name" value="DnaJ"/>
    <property type="match status" value="1"/>
</dbReference>
<accession>A0A5K1BZU5</accession>
<organism evidence="2">
    <name type="scientific">Nymphaea colorata</name>
    <name type="common">pocket water lily</name>
    <dbReference type="NCBI Taxonomy" id="210225"/>
    <lineage>
        <taxon>Eukaryota</taxon>
        <taxon>Viridiplantae</taxon>
        <taxon>Streptophyta</taxon>
        <taxon>Embryophyta</taxon>
        <taxon>Tracheophyta</taxon>
        <taxon>Spermatophyta</taxon>
        <taxon>Magnoliopsida</taxon>
        <taxon>Nymphaeales</taxon>
        <taxon>Nymphaeaceae</taxon>
        <taxon>Nymphaea</taxon>
    </lineage>
</organism>
<dbReference type="CDD" id="cd06257">
    <property type="entry name" value="DnaJ"/>
    <property type="match status" value="1"/>
</dbReference>
<feature type="domain" description="J" evidence="1">
    <location>
        <begin position="38"/>
        <end position="104"/>
    </location>
</feature>
<dbReference type="PROSITE" id="PS00636">
    <property type="entry name" value="DNAJ_1"/>
    <property type="match status" value="1"/>
</dbReference>
<dbReference type="InterPro" id="IPR018253">
    <property type="entry name" value="DnaJ_domain_CS"/>
</dbReference>
<dbReference type="OrthoDB" id="445556at2759"/>
<dbReference type="AlphaFoldDB" id="A0A5K1BZU5"/>
<evidence type="ECO:0000259" key="1">
    <source>
        <dbReference type="PROSITE" id="PS50076"/>
    </source>
</evidence>
<gene>
    <name evidence="2" type="ORF">NYM_LOCUS16017</name>
</gene>
<name>A0A5K1BZU5_9MAGN</name>
<protein>
    <recommendedName>
        <fullName evidence="1">J domain-containing protein</fullName>
    </recommendedName>
</protein>
<sequence>MFTSAAIPALKSGLPFAGVAGRIKASAQAAPLARKPHTLYEVLRVKQTASAMEIKTAYRSLAKRYHPDASPGSSGASGQDFIDINQAYATLSDPAERARYDLSIGVATWRCRASPEVGDFEGRFRVRRWETDQCW</sequence>
<dbReference type="PROSITE" id="PS50076">
    <property type="entry name" value="DNAJ_2"/>
    <property type="match status" value="1"/>
</dbReference>
<dbReference type="PRINTS" id="PR00625">
    <property type="entry name" value="JDOMAIN"/>
</dbReference>
<evidence type="ECO:0000313" key="2">
    <source>
        <dbReference type="EMBL" id="VVW19913.1"/>
    </source>
</evidence>
<dbReference type="Gramene" id="NC3G0227120.1">
    <property type="protein sequence ID" value="NC3G0227120.1:cds"/>
    <property type="gene ID" value="NC3G0227120"/>
</dbReference>
<dbReference type="PANTHER" id="PTHR45432:SF2">
    <property type="entry name" value="CHAPERONE PROTEIN DNAJ 11, CHLOROPLASTIC"/>
    <property type="match status" value="1"/>
</dbReference>
<reference evidence="2" key="1">
    <citation type="submission" date="2019-09" db="EMBL/GenBank/DDBJ databases">
        <authorList>
            <person name="Zhang L."/>
        </authorList>
    </citation>
    <scope>NUCLEOTIDE SEQUENCE</scope>
</reference>
<dbReference type="InterPro" id="IPR036869">
    <property type="entry name" value="J_dom_sf"/>
</dbReference>